<protein>
    <submittedName>
        <fullName evidence="5">HU family DNA-binding protein</fullName>
    </submittedName>
</protein>
<dbReference type="PANTHER" id="PTHR33175:SF3">
    <property type="entry name" value="DNA-BINDING PROTEIN HU-BETA"/>
    <property type="match status" value="1"/>
</dbReference>
<proteinExistence type="inferred from homology"/>
<evidence type="ECO:0000256" key="2">
    <source>
        <dbReference type="ARBA" id="ARBA00023067"/>
    </source>
</evidence>
<dbReference type="SUPFAM" id="SSF47729">
    <property type="entry name" value="IHF-like DNA-binding proteins"/>
    <property type="match status" value="1"/>
</dbReference>
<dbReference type="InterPro" id="IPR010992">
    <property type="entry name" value="IHF-like_DNA-bd_dom_sf"/>
</dbReference>
<evidence type="ECO:0000256" key="4">
    <source>
        <dbReference type="RuleBase" id="RU003939"/>
    </source>
</evidence>
<evidence type="ECO:0000313" key="5">
    <source>
        <dbReference type="EMBL" id="QNG49431.1"/>
    </source>
</evidence>
<keyword evidence="3 5" id="KW-0238">DNA-binding</keyword>
<keyword evidence="2" id="KW-0226">DNA condensation</keyword>
<keyword evidence="5" id="KW-0614">Plasmid</keyword>
<dbReference type="GO" id="GO:0003677">
    <property type="term" value="F:DNA binding"/>
    <property type="evidence" value="ECO:0007669"/>
    <property type="project" value="UniProtKB-KW"/>
</dbReference>
<comment type="similarity">
    <text evidence="1 4">Belongs to the bacterial histone-like protein family.</text>
</comment>
<dbReference type="Gene3D" id="4.10.520.10">
    <property type="entry name" value="IHF-like DNA-binding proteins"/>
    <property type="match status" value="1"/>
</dbReference>
<evidence type="ECO:0000256" key="3">
    <source>
        <dbReference type="ARBA" id="ARBA00023125"/>
    </source>
</evidence>
<dbReference type="PRINTS" id="PR01727">
    <property type="entry name" value="DNABINDINGHU"/>
</dbReference>
<name>A0A9X7UFL4_SPHYA</name>
<dbReference type="AlphaFoldDB" id="A0A9X7UFL4"/>
<dbReference type="CDD" id="cd00591">
    <property type="entry name" value="HU_IHF"/>
    <property type="match status" value="1"/>
</dbReference>
<reference evidence="5 6" key="1">
    <citation type="submission" date="2020-07" db="EMBL/GenBank/DDBJ databases">
        <title>Whole genome sequence of Sphingobium yanoikuyae A3.</title>
        <authorList>
            <person name="Han S.-S."/>
        </authorList>
    </citation>
    <scope>NUCLEOTIDE SEQUENCE [LARGE SCALE GENOMIC DNA]</scope>
    <source>
        <strain evidence="5 6">A3</strain>
        <plasmid evidence="5 6">unnamed1</plasmid>
    </source>
</reference>
<gene>
    <name evidence="5" type="ORF">H3V42_31830</name>
</gene>
<dbReference type="PANTHER" id="PTHR33175">
    <property type="entry name" value="DNA-BINDING PROTEIN HU"/>
    <property type="match status" value="1"/>
</dbReference>
<accession>A0A9X7UFL4</accession>
<dbReference type="Pfam" id="PF00216">
    <property type="entry name" value="Bac_DNA_binding"/>
    <property type="match status" value="1"/>
</dbReference>
<dbReference type="GO" id="GO:0030527">
    <property type="term" value="F:structural constituent of chromatin"/>
    <property type="evidence" value="ECO:0007669"/>
    <property type="project" value="InterPro"/>
</dbReference>
<geneLocation type="plasmid" evidence="5 6">
    <name>unnamed1</name>
</geneLocation>
<dbReference type="GO" id="GO:0030261">
    <property type="term" value="P:chromosome condensation"/>
    <property type="evidence" value="ECO:0007669"/>
    <property type="project" value="UniProtKB-KW"/>
</dbReference>
<dbReference type="InterPro" id="IPR000119">
    <property type="entry name" value="Hist_DNA-bd"/>
</dbReference>
<dbReference type="SMART" id="SM00411">
    <property type="entry name" value="BHL"/>
    <property type="match status" value="1"/>
</dbReference>
<dbReference type="Proteomes" id="UP000515377">
    <property type="component" value="Plasmid unnamed1"/>
</dbReference>
<dbReference type="EMBL" id="CP060123">
    <property type="protein sequence ID" value="QNG49431.1"/>
    <property type="molecule type" value="Genomic_DNA"/>
</dbReference>
<organism evidence="5 6">
    <name type="scientific">Sphingobium yanoikuyae</name>
    <name type="common">Sphingomonas yanoikuyae</name>
    <dbReference type="NCBI Taxonomy" id="13690"/>
    <lineage>
        <taxon>Bacteria</taxon>
        <taxon>Pseudomonadati</taxon>
        <taxon>Pseudomonadota</taxon>
        <taxon>Alphaproteobacteria</taxon>
        <taxon>Sphingomonadales</taxon>
        <taxon>Sphingomonadaceae</taxon>
        <taxon>Sphingobium</taxon>
    </lineage>
</organism>
<evidence type="ECO:0000313" key="6">
    <source>
        <dbReference type="Proteomes" id="UP000515377"/>
    </source>
</evidence>
<dbReference type="RefSeq" id="WP_185707942.1">
    <property type="nucleotide sequence ID" value="NZ_DAIPVH010000010.1"/>
</dbReference>
<sequence length="94" mass="9971">MPTTTLDLSEKLSTAHGLSKPDAKKFVEAVFADITAAVAKGEEVSINGFGKFKVKDTPERQGRNPATGEAITIAASRKISFAPAKQVRDRLNGA</sequence>
<evidence type="ECO:0000256" key="1">
    <source>
        <dbReference type="ARBA" id="ARBA00010529"/>
    </source>
</evidence>